<reference evidence="6" key="1">
    <citation type="journal article" date="2021" name="ISME J.">
        <title>Genomic evolution of the class Acidithiobacillia: deep-branching Proteobacteria living in extreme acidic conditions.</title>
        <authorList>
            <person name="Moya-Beltran A."/>
            <person name="Beard S."/>
            <person name="Rojas-Villalobos C."/>
            <person name="Issotta F."/>
            <person name="Gallardo Y."/>
            <person name="Ulloa R."/>
            <person name="Giaveno A."/>
            <person name="Degli Esposti M."/>
            <person name="Johnson D.B."/>
            <person name="Quatrini R."/>
        </authorList>
    </citation>
    <scope>NUCLEOTIDE SEQUENCE</scope>
    <source>
        <strain evidence="6">DSM 583</strain>
    </source>
</reference>
<evidence type="ECO:0000256" key="3">
    <source>
        <dbReference type="ARBA" id="ARBA00022989"/>
    </source>
</evidence>
<dbReference type="AlphaFoldDB" id="A0A8X8GB49"/>
<feature type="non-terminal residue" evidence="6">
    <location>
        <position position="1"/>
    </location>
</feature>
<dbReference type="Proteomes" id="UP000887300">
    <property type="component" value="Unassembled WGS sequence"/>
</dbReference>
<gene>
    <name evidence="6" type="ORF">HF568_18025</name>
</gene>
<protein>
    <submittedName>
        <fullName evidence="6">Magnesium transporter CorA family protein</fullName>
    </submittedName>
</protein>
<keyword evidence="2 5" id="KW-0812">Transmembrane</keyword>
<name>A0A8X8GB49_ACIFI</name>
<feature type="transmembrane region" description="Helical" evidence="5">
    <location>
        <begin position="15"/>
        <end position="35"/>
    </location>
</feature>
<evidence type="ECO:0000313" key="6">
    <source>
        <dbReference type="EMBL" id="MBU2725045.1"/>
    </source>
</evidence>
<proteinExistence type="predicted"/>
<dbReference type="GO" id="GO:0016020">
    <property type="term" value="C:membrane"/>
    <property type="evidence" value="ECO:0007669"/>
    <property type="project" value="UniProtKB-SubCell"/>
</dbReference>
<keyword evidence="4 5" id="KW-0472">Membrane</keyword>
<evidence type="ECO:0000256" key="1">
    <source>
        <dbReference type="ARBA" id="ARBA00004141"/>
    </source>
</evidence>
<dbReference type="SUPFAM" id="SSF144083">
    <property type="entry name" value="Magnesium transport protein CorA, transmembrane region"/>
    <property type="match status" value="1"/>
</dbReference>
<sequence length="41" mass="4726">LYGVNTTLPFQNTHWIFWVIVGLGTSVSVGLTLFFRRKGWI</sequence>
<evidence type="ECO:0000256" key="2">
    <source>
        <dbReference type="ARBA" id="ARBA00022692"/>
    </source>
</evidence>
<accession>A0A8X8GB49</accession>
<comment type="caution">
    <text evidence="6">The sequence shown here is derived from an EMBL/GenBank/DDBJ whole genome shotgun (WGS) entry which is preliminary data.</text>
</comment>
<evidence type="ECO:0000256" key="4">
    <source>
        <dbReference type="ARBA" id="ARBA00023136"/>
    </source>
</evidence>
<keyword evidence="3 5" id="KW-1133">Transmembrane helix</keyword>
<evidence type="ECO:0000256" key="5">
    <source>
        <dbReference type="SAM" id="Phobius"/>
    </source>
</evidence>
<dbReference type="EMBL" id="JABBHS010000555">
    <property type="protein sequence ID" value="MBU2725045.1"/>
    <property type="molecule type" value="Genomic_DNA"/>
</dbReference>
<evidence type="ECO:0000313" key="7">
    <source>
        <dbReference type="Proteomes" id="UP000887300"/>
    </source>
</evidence>
<dbReference type="InterPro" id="IPR045863">
    <property type="entry name" value="CorA_TM1_TM2"/>
</dbReference>
<organism evidence="6 7">
    <name type="scientific">Acidithiobacillus ferridurans</name>
    <dbReference type="NCBI Taxonomy" id="1232575"/>
    <lineage>
        <taxon>Bacteria</taxon>
        <taxon>Pseudomonadati</taxon>
        <taxon>Pseudomonadota</taxon>
        <taxon>Acidithiobacillia</taxon>
        <taxon>Acidithiobacillales</taxon>
        <taxon>Acidithiobacillaceae</taxon>
        <taxon>Acidithiobacillus</taxon>
    </lineage>
</organism>
<dbReference type="Gene3D" id="1.20.58.340">
    <property type="entry name" value="Magnesium transport protein CorA, transmembrane region"/>
    <property type="match status" value="1"/>
</dbReference>
<comment type="subcellular location">
    <subcellularLocation>
        <location evidence="1">Membrane</location>
        <topology evidence="1">Multi-pass membrane protein</topology>
    </subcellularLocation>
</comment>